<reference evidence="3 4" key="1">
    <citation type="submission" date="2017-04" db="EMBL/GenBank/DDBJ databases">
        <title>Genome Sequence of the Model Brown-Rot Fungus Postia placenta SB12.</title>
        <authorList>
            <consortium name="DOE Joint Genome Institute"/>
            <person name="Gaskell J."/>
            <person name="Kersten P."/>
            <person name="Larrondo L.F."/>
            <person name="Canessa P."/>
            <person name="Martinez D."/>
            <person name="Hibbett D."/>
            <person name="Schmoll M."/>
            <person name="Kubicek C.P."/>
            <person name="Martinez A.T."/>
            <person name="Yadav J."/>
            <person name="Master E."/>
            <person name="Magnuson J.K."/>
            <person name="James T."/>
            <person name="Yaver D."/>
            <person name="Berka R."/>
            <person name="Labutti K."/>
            <person name="Lipzen A."/>
            <person name="Aerts A."/>
            <person name="Barry K."/>
            <person name="Henrissat B."/>
            <person name="Blanchette R."/>
            <person name="Grigoriev I."/>
            <person name="Cullen D."/>
        </authorList>
    </citation>
    <scope>NUCLEOTIDE SEQUENCE [LARGE SCALE GENOMIC DNA]</scope>
    <source>
        <strain evidence="3 4">MAD-698-R-SB12</strain>
    </source>
</reference>
<keyword evidence="1" id="KW-1133">Transmembrane helix</keyword>
<sequence>MDNLNEFVFGVLLNRCILVVSFTLLYYDYALTVTGEITHFWWYGRTSIVSILFFLNRFLQVYNQYFLMVTQGIVVALLGMRTFALYERSKRIAFLLATIYLIMAVVAGWAIFTSHTSRDKSEDIVIPSTCNLSLTPQQCHRLAGIWGTEILFDLTVFALTLSKSLPALAEPPANGALSALTNATSSTLVSRMMLNLRETTGKHTNASDPVASGAGDSQLVRSMRFHGQHSDDEIEMEEPADRLHQTSTCCLVKAYLLFIGPIYTRSITNTPDVLEGPPIVYCCNLR</sequence>
<evidence type="ECO:0000259" key="2">
    <source>
        <dbReference type="Pfam" id="PF20151"/>
    </source>
</evidence>
<feature type="domain" description="DUF6533" evidence="2">
    <location>
        <begin position="16"/>
        <end position="59"/>
    </location>
</feature>
<dbReference type="OrthoDB" id="3261349at2759"/>
<dbReference type="InterPro" id="IPR045340">
    <property type="entry name" value="DUF6533"/>
</dbReference>
<protein>
    <recommendedName>
        <fullName evidence="2">DUF6533 domain-containing protein</fullName>
    </recommendedName>
</protein>
<dbReference type="EMBL" id="KZ110594">
    <property type="protein sequence ID" value="OSX64165.1"/>
    <property type="molecule type" value="Genomic_DNA"/>
</dbReference>
<keyword evidence="1" id="KW-0812">Transmembrane</keyword>
<keyword evidence="1" id="KW-0472">Membrane</keyword>
<dbReference type="Proteomes" id="UP000194127">
    <property type="component" value="Unassembled WGS sequence"/>
</dbReference>
<organism evidence="3 4">
    <name type="scientific">Postia placenta MAD-698-R-SB12</name>
    <dbReference type="NCBI Taxonomy" id="670580"/>
    <lineage>
        <taxon>Eukaryota</taxon>
        <taxon>Fungi</taxon>
        <taxon>Dikarya</taxon>
        <taxon>Basidiomycota</taxon>
        <taxon>Agaricomycotina</taxon>
        <taxon>Agaricomycetes</taxon>
        <taxon>Polyporales</taxon>
        <taxon>Adustoporiaceae</taxon>
        <taxon>Rhodonia</taxon>
    </lineage>
</organism>
<feature type="transmembrane region" description="Helical" evidence="1">
    <location>
        <begin position="92"/>
        <end position="112"/>
    </location>
</feature>
<feature type="transmembrane region" description="Helical" evidence="1">
    <location>
        <begin position="65"/>
        <end position="86"/>
    </location>
</feature>
<dbReference type="Pfam" id="PF20151">
    <property type="entry name" value="DUF6533"/>
    <property type="match status" value="1"/>
</dbReference>
<gene>
    <name evidence="3" type="ORF">POSPLADRAFT_1032607</name>
</gene>
<dbReference type="AlphaFoldDB" id="A0A1X6N6E0"/>
<feature type="transmembrane region" description="Helical" evidence="1">
    <location>
        <begin position="7"/>
        <end position="27"/>
    </location>
</feature>
<keyword evidence="4" id="KW-1185">Reference proteome</keyword>
<name>A0A1X6N6E0_9APHY</name>
<evidence type="ECO:0000313" key="4">
    <source>
        <dbReference type="Proteomes" id="UP000194127"/>
    </source>
</evidence>
<accession>A0A1X6N6E0</accession>
<dbReference type="GeneID" id="36321823"/>
<dbReference type="RefSeq" id="XP_024340959.1">
    <property type="nucleotide sequence ID" value="XM_024476872.1"/>
</dbReference>
<evidence type="ECO:0000256" key="1">
    <source>
        <dbReference type="SAM" id="Phobius"/>
    </source>
</evidence>
<proteinExistence type="predicted"/>
<evidence type="ECO:0000313" key="3">
    <source>
        <dbReference type="EMBL" id="OSX64165.1"/>
    </source>
</evidence>